<evidence type="ECO:0000313" key="2">
    <source>
        <dbReference type="EMBL" id="OWP74086.1"/>
    </source>
</evidence>
<protein>
    <recommendedName>
        <fullName evidence="4">MORN repeat variant</fullName>
    </recommendedName>
</protein>
<dbReference type="Proteomes" id="UP000198034">
    <property type="component" value="Unassembled WGS sequence"/>
</dbReference>
<feature type="transmembrane region" description="Helical" evidence="1">
    <location>
        <begin position="7"/>
        <end position="24"/>
    </location>
</feature>
<dbReference type="SUPFAM" id="SSF82185">
    <property type="entry name" value="Histone H3 K4-specific methyltransferase SET7/9 N-terminal domain"/>
    <property type="match status" value="1"/>
</dbReference>
<gene>
    <name evidence="2" type="ORF">BWK62_15085</name>
</gene>
<dbReference type="AlphaFoldDB" id="A0A246G734"/>
<evidence type="ECO:0008006" key="4">
    <source>
        <dbReference type="Google" id="ProtNLM"/>
    </source>
</evidence>
<dbReference type="EMBL" id="MTCY01000102">
    <property type="protein sequence ID" value="OWP74086.1"/>
    <property type="molecule type" value="Genomic_DNA"/>
</dbReference>
<keyword evidence="1" id="KW-0812">Transmembrane</keyword>
<accession>A0A246G734</accession>
<keyword evidence="1" id="KW-0472">Membrane</keyword>
<organism evidence="2 3">
    <name type="scientific">Flavobacterium columnare</name>
    <dbReference type="NCBI Taxonomy" id="996"/>
    <lineage>
        <taxon>Bacteria</taxon>
        <taxon>Pseudomonadati</taxon>
        <taxon>Bacteroidota</taxon>
        <taxon>Flavobacteriia</taxon>
        <taxon>Flavobacteriales</taxon>
        <taxon>Flavobacteriaceae</taxon>
        <taxon>Flavobacterium</taxon>
    </lineage>
</organism>
<name>A0A246G734_9FLAO</name>
<keyword evidence="1" id="KW-1133">Transmembrane helix</keyword>
<evidence type="ECO:0000313" key="3">
    <source>
        <dbReference type="Proteomes" id="UP000198034"/>
    </source>
</evidence>
<proteinExistence type="predicted"/>
<dbReference type="Gene3D" id="3.90.930.1">
    <property type="match status" value="1"/>
</dbReference>
<evidence type="ECO:0000256" key="1">
    <source>
        <dbReference type="SAM" id="Phobius"/>
    </source>
</evidence>
<comment type="caution">
    <text evidence="2">The sequence shown here is derived from an EMBL/GenBank/DDBJ whole genome shotgun (WGS) entry which is preliminary data.</text>
</comment>
<sequence>MTKHFKVILIILLFCIAIISFLIYENIFEKKYVLKEFYANGKLKGINEYKIKNCDTVFDGKFINYNNKGNVTSEGQFLNNEPFGYCTYYYENGIKESKHYRKNSNITLESFFYSKRGLLSRYVVSDTNDVPFYVIQYDKIGVTRSSGLLQVELFQHELDKHLYNKEKFVKYTQKKNEHKVGGKINCRFIYPNIPNSKKSYSIEIENSINKYKLKNIKYSKPFFYDLEEKFCVKGRNTIQSIVRYKFNDNVTPMFIDTLKFDIYVK</sequence>
<reference evidence="2 3" key="1">
    <citation type="journal article" date="2017" name="Infect. Genet. Evol.">
        <title>Comparative genome analysis of fish pathogen Flavobacterium columnare reveals extensive sequence diversity within the species.</title>
        <authorList>
            <person name="Kayansamruaj P."/>
            <person name="Dong H.T."/>
            <person name="Hirono I."/>
            <person name="Kondo H."/>
            <person name="Senapin S."/>
            <person name="Rodkhum C."/>
        </authorList>
    </citation>
    <scope>NUCLEOTIDE SEQUENCE [LARGE SCALE GENOMIC DNA]</scope>
    <source>
        <strain evidence="2 3">1214</strain>
    </source>
</reference>